<evidence type="ECO:0000256" key="1">
    <source>
        <dbReference type="SAM" id="MobiDB-lite"/>
    </source>
</evidence>
<dbReference type="PANTHER" id="PTHR35562">
    <property type="entry name" value="DNA ENDONUCLEASE SMRA-RELATED"/>
    <property type="match status" value="1"/>
</dbReference>
<evidence type="ECO:0000313" key="3">
    <source>
        <dbReference type="EMBL" id="QRF68291.1"/>
    </source>
</evidence>
<dbReference type="InterPro" id="IPR036063">
    <property type="entry name" value="Smr_dom_sf"/>
</dbReference>
<dbReference type="Pfam" id="PF01713">
    <property type="entry name" value="Smr"/>
    <property type="match status" value="1"/>
</dbReference>
<feature type="compositionally biased region" description="Basic and acidic residues" evidence="1">
    <location>
        <begin position="67"/>
        <end position="81"/>
    </location>
</feature>
<feature type="domain" description="Smr" evidence="2">
    <location>
        <begin position="108"/>
        <end position="198"/>
    </location>
</feature>
<dbReference type="PANTHER" id="PTHR35562:SF2">
    <property type="entry name" value="DNA ENDONUCLEASE SMRA-RELATED"/>
    <property type="match status" value="1"/>
</dbReference>
<dbReference type="InterPro" id="IPR002625">
    <property type="entry name" value="Smr_dom"/>
</dbReference>
<reference evidence="3 4" key="1">
    <citation type="submission" date="2019-12" db="EMBL/GenBank/DDBJ databases">
        <title>Complete Genome Sequence of a Quorum-Sensing Bacterium,Rhodobacteraceae bacterium C31, Isolated from a marine microalgae symbiotic bacteria.</title>
        <authorList>
            <person name="Zhang Y."/>
        </authorList>
    </citation>
    <scope>NUCLEOTIDE SEQUENCE [LARGE SCALE GENOMIC DNA]</scope>
    <source>
        <strain evidence="3 4">C31</strain>
    </source>
</reference>
<dbReference type="SMART" id="SM00463">
    <property type="entry name" value="SMR"/>
    <property type="match status" value="1"/>
</dbReference>
<gene>
    <name evidence="3" type="ORF">GQA70_19420</name>
</gene>
<accession>A0ABX7FDU4</accession>
<dbReference type="Gene3D" id="3.30.1370.110">
    <property type="match status" value="1"/>
</dbReference>
<organism evidence="3 4">
    <name type="scientific">Ponticoccus alexandrii</name>
    <dbReference type="NCBI Taxonomy" id="1943633"/>
    <lineage>
        <taxon>Bacteria</taxon>
        <taxon>Pseudomonadati</taxon>
        <taxon>Pseudomonadota</taxon>
        <taxon>Alphaproteobacteria</taxon>
        <taxon>Rhodobacterales</taxon>
        <taxon>Roseobacteraceae</taxon>
        <taxon>Ponticoccus</taxon>
    </lineage>
</organism>
<feature type="region of interest" description="Disordered" evidence="1">
    <location>
        <begin position="1"/>
        <end position="81"/>
    </location>
</feature>
<feature type="compositionally biased region" description="Pro residues" evidence="1">
    <location>
        <begin position="46"/>
        <end position="56"/>
    </location>
</feature>
<proteinExistence type="predicted"/>
<name>A0ABX7FDU4_9RHOB</name>
<evidence type="ECO:0000313" key="4">
    <source>
        <dbReference type="Proteomes" id="UP000596387"/>
    </source>
</evidence>
<protein>
    <submittedName>
        <fullName evidence="3">DNA mismatch repair protein MutS</fullName>
    </submittedName>
</protein>
<evidence type="ECO:0000259" key="2">
    <source>
        <dbReference type="PROSITE" id="PS50828"/>
    </source>
</evidence>
<dbReference type="PROSITE" id="PS50828">
    <property type="entry name" value="SMR"/>
    <property type="match status" value="1"/>
</dbReference>
<dbReference type="SUPFAM" id="SSF160443">
    <property type="entry name" value="SMR domain-like"/>
    <property type="match status" value="1"/>
</dbReference>
<keyword evidence="4" id="KW-1185">Reference proteome</keyword>
<dbReference type="EMBL" id="CP047166">
    <property type="protein sequence ID" value="QRF68291.1"/>
    <property type="molecule type" value="Genomic_DNA"/>
</dbReference>
<dbReference type="Proteomes" id="UP000596387">
    <property type="component" value="Chromosome"/>
</dbReference>
<sequence length="201" mass="22805">MSRRRVRPDELDLWHRVARQTEALPGRPKPKAPAPDPKTPDRPVRPPEPAALPPPLSSFRMGQKTGPRAETHDFHKTTSDRMNTEGVNMDARAFTRMKRGRLEPEGRIDLHGMTLDQAHPALSQFILTGQARGLRLVLVITGKGLREDPYDPMPRRRGVLKTQVPMWLKMPPVAQAVLQVTEAHRKHGGGGAYYVYLRRRR</sequence>